<proteinExistence type="predicted"/>
<reference evidence="5" key="1">
    <citation type="submission" date="2010-07" db="EMBL/GenBank/DDBJ databases">
        <title>The genome sequence of Gaeumannomyces graminis var. tritici strain R3-111a-1.</title>
        <authorList>
            <consortium name="The Broad Institute Genome Sequencing Platform"/>
            <person name="Ma L.-J."/>
            <person name="Dead R."/>
            <person name="Young S."/>
            <person name="Zeng Q."/>
            <person name="Koehrsen M."/>
            <person name="Alvarado L."/>
            <person name="Berlin A."/>
            <person name="Chapman S.B."/>
            <person name="Chen Z."/>
            <person name="Freedman E."/>
            <person name="Gellesch M."/>
            <person name="Goldberg J."/>
            <person name="Griggs A."/>
            <person name="Gujja S."/>
            <person name="Heilman E.R."/>
            <person name="Heiman D."/>
            <person name="Hepburn T."/>
            <person name="Howarth C."/>
            <person name="Jen D."/>
            <person name="Larson L."/>
            <person name="Mehta T."/>
            <person name="Neiman D."/>
            <person name="Pearson M."/>
            <person name="Roberts A."/>
            <person name="Saif S."/>
            <person name="Shea T."/>
            <person name="Shenoy N."/>
            <person name="Sisk P."/>
            <person name="Stolte C."/>
            <person name="Sykes S."/>
            <person name="Walk T."/>
            <person name="White J."/>
            <person name="Yandava C."/>
            <person name="Haas B."/>
            <person name="Nusbaum C."/>
            <person name="Birren B."/>
        </authorList>
    </citation>
    <scope>NUCLEOTIDE SEQUENCE [LARGE SCALE GENOMIC DNA]</scope>
    <source>
        <strain evidence="5">R3-111a-1</strain>
    </source>
</reference>
<evidence type="ECO:0000313" key="5">
    <source>
        <dbReference type="Proteomes" id="UP000006039"/>
    </source>
</evidence>
<gene>
    <name evidence="4" type="primary">20351501</name>
    <name evidence="3" type="ORF">GGTG_11043</name>
</gene>
<dbReference type="Proteomes" id="UP000006039">
    <property type="component" value="Unassembled WGS sequence"/>
</dbReference>
<feature type="domain" description="Heterokaryon incompatibility" evidence="2">
    <location>
        <begin position="1653"/>
        <end position="1784"/>
    </location>
</feature>
<name>J3PC19_GAET3</name>
<feature type="region of interest" description="Disordered" evidence="1">
    <location>
        <begin position="1580"/>
        <end position="1609"/>
    </location>
</feature>
<evidence type="ECO:0000313" key="3">
    <source>
        <dbReference type="EMBL" id="EJT71789.1"/>
    </source>
</evidence>
<accession>J3PC19</accession>
<dbReference type="eggNOG" id="ENOG502QQIR">
    <property type="taxonomic scope" value="Eukaryota"/>
</dbReference>
<dbReference type="InterPro" id="IPR052895">
    <property type="entry name" value="HetReg/Transcr_Mod"/>
</dbReference>
<dbReference type="EMBL" id="GL385400">
    <property type="protein sequence ID" value="EJT71789.1"/>
    <property type="molecule type" value="Genomic_DNA"/>
</dbReference>
<evidence type="ECO:0000259" key="2">
    <source>
        <dbReference type="Pfam" id="PF06985"/>
    </source>
</evidence>
<feature type="region of interest" description="Disordered" evidence="1">
    <location>
        <begin position="2051"/>
        <end position="2070"/>
    </location>
</feature>
<evidence type="ECO:0000256" key="1">
    <source>
        <dbReference type="SAM" id="MobiDB-lite"/>
    </source>
</evidence>
<reference evidence="3" key="2">
    <citation type="submission" date="2010-07" db="EMBL/GenBank/DDBJ databases">
        <authorList>
            <consortium name="The Broad Institute Genome Sequencing Platform"/>
            <consortium name="Broad Institute Genome Sequencing Center for Infectious Disease"/>
            <person name="Ma L.-J."/>
            <person name="Dead R."/>
            <person name="Young S."/>
            <person name="Zeng Q."/>
            <person name="Koehrsen M."/>
            <person name="Alvarado L."/>
            <person name="Berlin A."/>
            <person name="Chapman S.B."/>
            <person name="Chen Z."/>
            <person name="Freedman E."/>
            <person name="Gellesch M."/>
            <person name="Goldberg J."/>
            <person name="Griggs A."/>
            <person name="Gujja S."/>
            <person name="Heilman E.R."/>
            <person name="Heiman D."/>
            <person name="Hepburn T."/>
            <person name="Howarth C."/>
            <person name="Jen D."/>
            <person name="Larson L."/>
            <person name="Mehta T."/>
            <person name="Neiman D."/>
            <person name="Pearson M."/>
            <person name="Roberts A."/>
            <person name="Saif S."/>
            <person name="Shea T."/>
            <person name="Shenoy N."/>
            <person name="Sisk P."/>
            <person name="Stolte C."/>
            <person name="Sykes S."/>
            <person name="Walk T."/>
            <person name="White J."/>
            <person name="Yandava C."/>
            <person name="Haas B."/>
            <person name="Nusbaum C."/>
            <person name="Birren B."/>
        </authorList>
    </citation>
    <scope>NUCLEOTIDE SEQUENCE</scope>
    <source>
        <strain evidence="3">R3-111a-1</strain>
    </source>
</reference>
<dbReference type="PANTHER" id="PTHR24148:SF64">
    <property type="entry name" value="HETEROKARYON INCOMPATIBILITY DOMAIN-CONTAINING PROTEIN"/>
    <property type="match status" value="1"/>
</dbReference>
<feature type="region of interest" description="Disordered" evidence="1">
    <location>
        <begin position="1"/>
        <end position="26"/>
    </location>
</feature>
<reference evidence="4" key="5">
    <citation type="submission" date="2018-04" db="UniProtKB">
        <authorList>
            <consortium name="EnsemblFungi"/>
        </authorList>
    </citation>
    <scope>IDENTIFICATION</scope>
    <source>
        <strain evidence="4">R3-111a-1</strain>
    </source>
</reference>
<dbReference type="RefSeq" id="XP_009227186.1">
    <property type="nucleotide sequence ID" value="XM_009228922.1"/>
</dbReference>
<dbReference type="Pfam" id="PF06985">
    <property type="entry name" value="HET"/>
    <property type="match status" value="1"/>
</dbReference>
<feature type="region of interest" description="Disordered" evidence="1">
    <location>
        <begin position="1247"/>
        <end position="1328"/>
    </location>
</feature>
<evidence type="ECO:0000313" key="4">
    <source>
        <dbReference type="EnsemblFungi" id="EJT71789"/>
    </source>
</evidence>
<dbReference type="Pfam" id="PF26639">
    <property type="entry name" value="Het-6_barrel"/>
    <property type="match status" value="1"/>
</dbReference>
<dbReference type="InterPro" id="IPR010730">
    <property type="entry name" value="HET"/>
</dbReference>
<organism evidence="3">
    <name type="scientific">Gaeumannomyces tritici (strain R3-111a-1)</name>
    <name type="common">Wheat and barley take-all root rot fungus</name>
    <name type="synonym">Gaeumannomyces graminis var. tritici</name>
    <dbReference type="NCBI Taxonomy" id="644352"/>
    <lineage>
        <taxon>Eukaryota</taxon>
        <taxon>Fungi</taxon>
        <taxon>Dikarya</taxon>
        <taxon>Ascomycota</taxon>
        <taxon>Pezizomycotina</taxon>
        <taxon>Sordariomycetes</taxon>
        <taxon>Sordariomycetidae</taxon>
        <taxon>Magnaporthales</taxon>
        <taxon>Magnaporthaceae</taxon>
        <taxon>Gaeumannomyces</taxon>
    </lineage>
</organism>
<feature type="compositionally biased region" description="Basic and acidic residues" evidence="1">
    <location>
        <begin position="1294"/>
        <end position="1305"/>
    </location>
</feature>
<dbReference type="SUPFAM" id="SSF55874">
    <property type="entry name" value="ATPase domain of HSP90 chaperone/DNA topoisomerase II/histidine kinase"/>
    <property type="match status" value="1"/>
</dbReference>
<dbReference type="HOGENOM" id="CLU_000570_2_1_1"/>
<sequence>MYVFSSWGASKGSEYPTGAPSESHGRLLPRTEDEARCHIQEIRDEKIKGYQGGMAKDFKNALDVISNELYPNSTDFLLEIFQNADDNAYSSSVTPKLWITYLDDDTLMFDTNEIGFRRADVEGICGVGRSSKQENLAEVTRAGERRIGEKGIGFKAVFKVADEVYVKSGFYSFKFTDKAVPGAPEASLGRVAPEWASFPAQARRRGGTSILLKLRRYIDRQKLAGDIMKLDAKLLMFLNRVKEVEIEALREPRVVLRREDRTDSSTGIPCRVLKPDVSSPYILFHHPVSGLPAEKKRKGLAQSEMVLAIPYDGTRDGAALTQTHNVYSFLPIRDYGFKFVLQADFVLIANRKEIDSGSEWNRALRAQLPTALLGFVAQLNRLGLQYRWPSLFPIHDEGHGFFQGINAKVLEEFSRSAIIESIGGMLESASQLWLVPHELADIPTGDGVAPAPMIPPDFSQFRYVSSSYSHATWDGLSNLGVRTLSGANFLEALGHFISHHPRQFYAMPNRWHSRLSTILDQLTAKHEGTITRLRFVPLRDGTFVALDDGPVLFPLKPGPGQQRLQIPDKIGHSVVHSDAAEDPARRKLLLKLGARDGNTEQVCRFIVQAHASESFAPKAVEQKILIAHAKFLYEAGWLRRGVEDYLWVVLEDGATRQRSSHVYLDSVVCTSMSCIAGHHRGRFPFLHASYHAAFPTPDHRDFLVQDLQLAEIPRLVNPGDTAAKFSLSADFRFLMDNLATAEMLELLRHNWDYYSCWVVSPNTLPMAANEVLGQDSGKPHECIREAIASMPVQLLDGRLARLGQTCLPREDVLAAFGPVKPPVGAAGVANARSTITMGGSLGERAFAALSVPELDSPTWDMLELFDVVVRVGPKDFVRRLQQLRQGNPTQEEVAIVYERIEMSARKGKMIKALQALFRRENLVFLPSHSPAWVALNDCLWEAPKALKKTPQLKEHYPERWWLFCRVLNMTTTASLTAAIEEAKRISKSDSLRYIRALLRHISKLAGKTDSPRNELQALRECAILPVWAGMPRDGFDYLSPPLGWKRTNECYIADKPYLRECFQGRAPLLAFDSPDVEKIDILLVSLDCGDRKLSKLVRKIEPGAKGKARSDDEYTKYMQERVRCILCLIPKENPSRACLKRQLAGVQVFRVCKIAVVWEFTNRWGVVRKGTPERADAMLDDTEADVLKVYLEEKVVIGKSSVKLVKELKALCGIADNLGTWLSHILVSENLQELEQDLMREGLLVPVDDDDEPEWAAQREGLPVSDDNDDDDDDDDGDDDGRPQWTVQPQPEGRFGREDGGRREGVTALTGSKAGPHGDGNSPTATGEGRRDALEMLQLLNKLLRDVQSRNARLTAALPSPKAYPGRVSSDRVYNPNLPRNKDYYGSGVQSVRIPMAPFERIYEDEECRFTAELYVSDFLARTFPEDYTPQKHWTSHMRGRAGHKPVRGSLDTCVSTFTLDDSSGRLKQFLERHGHHRAQSLADGSKFHIQVVFSTGSASASFELEAAQVTKAEALTLSSCTDKRPHSEMYLLAFVYDLRAQPTIALFADPWQIKVDGALALKSHSKYEGRFHGTPPVLFAARGHDDGDGPSRAATPSPDHDQQPQPAPYQYKHLQHGEIRVLHLDANVDPSAPLTGSIQHIRLDAHAPPSFWAVSYVWGISNASDAQHSLQIPSGETIQLTLSLSLALRALRSKGAVSAPLWVDAICINQSDPREKAVQVRAMRDLFGLAERVVAWLGPEYEGGARAVEAVKAAATKERVADLGALSSLLKRQWFARTWVVQELVLAREVVLMCGTKAEVGWEEFFEGLVACEASLGGGGLLRHAGPAYALGLARHRRQMGRGPGPGLLELLELFSHTRATREVDKLFAMLGLAGDVESEAFDPDYDSSLEEVVRRYAEGFVANGQALELLYRAGSTKSYPFCSWIPRWTSGDFPPTISTWAAAGGEFQAGHRVPPSVELLPFPGRLRVCGFLIDTVHRTQAIRTGNGLMLHDTALLGDFRQLLSYYSEGYPTGETAEDLLLRLPIGDARRPYFEHADRRQSCRDVVARTGGAATEEGTKGTTTTTTDSEWPAGLRSAVLGGLCVGGPRGRPQEESSPTADAVAQATAFSYWCTAAAFSNRLGGAVLCGTERRYVGLVPRAARAGDRVCLLHGARVPFVLRPVDAAKGAYRLIGEAYIHGIMHGQAVGQGLKDDEFVLS</sequence>
<dbReference type="NCBIfam" id="NF047352">
    <property type="entry name" value="P_loop_sacsin"/>
    <property type="match status" value="1"/>
</dbReference>
<reference evidence="3" key="3">
    <citation type="submission" date="2010-09" db="EMBL/GenBank/DDBJ databases">
        <title>Annotation of Gaeumannomyces graminis var. tritici R3-111a-1.</title>
        <authorList>
            <consortium name="The Broad Institute Genome Sequencing Platform"/>
            <person name="Ma L.-J."/>
            <person name="Dead R."/>
            <person name="Young S.K."/>
            <person name="Zeng Q."/>
            <person name="Gargeya S."/>
            <person name="Fitzgerald M."/>
            <person name="Haas B."/>
            <person name="Abouelleil A."/>
            <person name="Alvarado L."/>
            <person name="Arachchi H.M."/>
            <person name="Berlin A."/>
            <person name="Brown A."/>
            <person name="Chapman S.B."/>
            <person name="Chen Z."/>
            <person name="Dunbar C."/>
            <person name="Freedman E."/>
            <person name="Gearin G."/>
            <person name="Gellesch M."/>
            <person name="Goldberg J."/>
            <person name="Griggs A."/>
            <person name="Gujja S."/>
            <person name="Heiman D."/>
            <person name="Howarth C."/>
            <person name="Larson L."/>
            <person name="Lui A."/>
            <person name="MacDonald P.J.P."/>
            <person name="Mehta T."/>
            <person name="Montmayeur A."/>
            <person name="Murphy C."/>
            <person name="Neiman D."/>
            <person name="Pearson M."/>
            <person name="Priest M."/>
            <person name="Roberts A."/>
            <person name="Saif S."/>
            <person name="Shea T."/>
            <person name="Shenoy N."/>
            <person name="Sisk P."/>
            <person name="Stolte C."/>
            <person name="Sykes S."/>
            <person name="Yandava C."/>
            <person name="Wortman J."/>
            <person name="Nusbaum C."/>
            <person name="Birren B."/>
        </authorList>
    </citation>
    <scope>NUCLEOTIDE SEQUENCE</scope>
    <source>
        <strain evidence="3">R3-111a-1</strain>
    </source>
</reference>
<dbReference type="Gene3D" id="3.30.565.10">
    <property type="entry name" value="Histidine kinase-like ATPase, C-terminal domain"/>
    <property type="match status" value="1"/>
</dbReference>
<keyword evidence="5" id="KW-1185">Reference proteome</keyword>
<dbReference type="PANTHER" id="PTHR24148">
    <property type="entry name" value="ANKYRIN REPEAT DOMAIN-CONTAINING PROTEIN 39 HOMOLOG-RELATED"/>
    <property type="match status" value="1"/>
</dbReference>
<reference evidence="4" key="4">
    <citation type="journal article" date="2015" name="G3 (Bethesda)">
        <title>Genome sequences of three phytopathogenic species of the Magnaporthaceae family of fungi.</title>
        <authorList>
            <person name="Okagaki L.H."/>
            <person name="Nunes C.C."/>
            <person name="Sailsbery J."/>
            <person name="Clay B."/>
            <person name="Brown D."/>
            <person name="John T."/>
            <person name="Oh Y."/>
            <person name="Young N."/>
            <person name="Fitzgerald M."/>
            <person name="Haas B.J."/>
            <person name="Zeng Q."/>
            <person name="Young S."/>
            <person name="Adiconis X."/>
            <person name="Fan L."/>
            <person name="Levin J.Z."/>
            <person name="Mitchell T.K."/>
            <person name="Okubara P.A."/>
            <person name="Farman M.L."/>
            <person name="Kohn L.M."/>
            <person name="Birren B."/>
            <person name="Ma L.-J."/>
            <person name="Dean R.A."/>
        </authorList>
    </citation>
    <scope>NUCLEOTIDE SEQUENCE</scope>
    <source>
        <strain evidence="4">R3-111a-1</strain>
    </source>
</reference>
<dbReference type="VEuPathDB" id="FungiDB:GGTG_11043"/>
<dbReference type="STRING" id="644352.J3PC19"/>
<dbReference type="InterPro" id="IPR036890">
    <property type="entry name" value="HATPase_C_sf"/>
</dbReference>
<dbReference type="OrthoDB" id="1262810at2759"/>
<dbReference type="EnsemblFungi" id="EJT71789">
    <property type="protein sequence ID" value="EJT71789"/>
    <property type="gene ID" value="GGTG_11043"/>
</dbReference>
<feature type="compositionally biased region" description="Low complexity" evidence="1">
    <location>
        <begin position="2051"/>
        <end position="2068"/>
    </location>
</feature>
<protein>
    <recommendedName>
        <fullName evidence="2">Heterokaryon incompatibility domain-containing protein</fullName>
    </recommendedName>
</protein>
<feature type="compositionally biased region" description="Acidic residues" evidence="1">
    <location>
        <begin position="1266"/>
        <end position="1279"/>
    </location>
</feature>
<dbReference type="GeneID" id="20351501"/>